<accession>A0A4Y7TC69</accession>
<dbReference type="PANTHER" id="PTHR11177">
    <property type="entry name" value="CHITINASE"/>
    <property type="match status" value="1"/>
</dbReference>
<comment type="caution">
    <text evidence="10">The sequence shown here is derived from an EMBL/GenBank/DDBJ whole genome shotgun (WGS) entry which is preliminary data.</text>
</comment>
<dbReference type="GO" id="GO:0008843">
    <property type="term" value="F:endochitinase activity"/>
    <property type="evidence" value="ECO:0007669"/>
    <property type="project" value="UniProtKB-EC"/>
</dbReference>
<proteinExistence type="inferred from homology"/>
<protein>
    <submittedName>
        <fullName evidence="10">Glycoside hydrolase</fullName>
    </submittedName>
</protein>
<dbReference type="SUPFAM" id="SSF54556">
    <property type="entry name" value="Chitinase insertion domain"/>
    <property type="match status" value="1"/>
</dbReference>
<keyword evidence="4" id="KW-0119">Carbohydrate metabolism</keyword>
<evidence type="ECO:0000256" key="1">
    <source>
        <dbReference type="ARBA" id="ARBA00000822"/>
    </source>
</evidence>
<keyword evidence="2 7" id="KW-0378">Hydrolase</keyword>
<keyword evidence="11" id="KW-1185">Reference proteome</keyword>
<dbReference type="AlphaFoldDB" id="A0A4Y7TC69"/>
<dbReference type="Gene3D" id="3.20.20.80">
    <property type="entry name" value="Glycosidases"/>
    <property type="match status" value="1"/>
</dbReference>
<dbReference type="EMBL" id="QPFP01000017">
    <property type="protein sequence ID" value="TEB31766.1"/>
    <property type="molecule type" value="Genomic_DNA"/>
</dbReference>
<dbReference type="SUPFAM" id="SSF51445">
    <property type="entry name" value="(Trans)glycosidases"/>
    <property type="match status" value="1"/>
</dbReference>
<keyword evidence="3" id="KW-0146">Chitin degradation</keyword>
<evidence type="ECO:0000313" key="10">
    <source>
        <dbReference type="EMBL" id="TEB31766.1"/>
    </source>
</evidence>
<dbReference type="InterPro" id="IPR011583">
    <property type="entry name" value="Chitinase_II/V-like_cat"/>
</dbReference>
<evidence type="ECO:0000256" key="6">
    <source>
        <dbReference type="ARBA" id="ARBA00023326"/>
    </source>
</evidence>
<dbReference type="Pfam" id="PF00704">
    <property type="entry name" value="Glyco_hydro_18"/>
    <property type="match status" value="1"/>
</dbReference>
<evidence type="ECO:0000256" key="3">
    <source>
        <dbReference type="ARBA" id="ARBA00023024"/>
    </source>
</evidence>
<comment type="similarity">
    <text evidence="8">Belongs to the glycosyl hydrolase 18 family.</text>
</comment>
<dbReference type="GO" id="GO:0000272">
    <property type="term" value="P:polysaccharide catabolic process"/>
    <property type="evidence" value="ECO:0007669"/>
    <property type="project" value="UniProtKB-KW"/>
</dbReference>
<reference evidence="10 11" key="1">
    <citation type="journal article" date="2019" name="Nat. Ecol. Evol.">
        <title>Megaphylogeny resolves global patterns of mushroom evolution.</title>
        <authorList>
            <person name="Varga T."/>
            <person name="Krizsan K."/>
            <person name="Foldi C."/>
            <person name="Dima B."/>
            <person name="Sanchez-Garcia M."/>
            <person name="Sanchez-Ramirez S."/>
            <person name="Szollosi G.J."/>
            <person name="Szarkandi J.G."/>
            <person name="Papp V."/>
            <person name="Albert L."/>
            <person name="Andreopoulos W."/>
            <person name="Angelini C."/>
            <person name="Antonin V."/>
            <person name="Barry K.W."/>
            <person name="Bougher N.L."/>
            <person name="Buchanan P."/>
            <person name="Buyck B."/>
            <person name="Bense V."/>
            <person name="Catcheside P."/>
            <person name="Chovatia M."/>
            <person name="Cooper J."/>
            <person name="Damon W."/>
            <person name="Desjardin D."/>
            <person name="Finy P."/>
            <person name="Geml J."/>
            <person name="Haridas S."/>
            <person name="Hughes K."/>
            <person name="Justo A."/>
            <person name="Karasinski D."/>
            <person name="Kautmanova I."/>
            <person name="Kiss B."/>
            <person name="Kocsube S."/>
            <person name="Kotiranta H."/>
            <person name="LaButti K.M."/>
            <person name="Lechner B.E."/>
            <person name="Liimatainen K."/>
            <person name="Lipzen A."/>
            <person name="Lukacs Z."/>
            <person name="Mihaltcheva S."/>
            <person name="Morgado L.N."/>
            <person name="Niskanen T."/>
            <person name="Noordeloos M.E."/>
            <person name="Ohm R.A."/>
            <person name="Ortiz-Santana B."/>
            <person name="Ovrebo C."/>
            <person name="Racz N."/>
            <person name="Riley R."/>
            <person name="Savchenko A."/>
            <person name="Shiryaev A."/>
            <person name="Soop K."/>
            <person name="Spirin V."/>
            <person name="Szebenyi C."/>
            <person name="Tomsovsky M."/>
            <person name="Tulloss R.E."/>
            <person name="Uehling J."/>
            <person name="Grigoriev I.V."/>
            <person name="Vagvolgyi C."/>
            <person name="Papp T."/>
            <person name="Martin F.M."/>
            <person name="Miettinen O."/>
            <person name="Hibbett D.S."/>
            <person name="Nagy L.G."/>
        </authorList>
    </citation>
    <scope>NUCLEOTIDE SEQUENCE [LARGE SCALE GENOMIC DNA]</scope>
    <source>
        <strain evidence="10 11">FP101781</strain>
    </source>
</reference>
<dbReference type="InterPro" id="IPR050314">
    <property type="entry name" value="Glycosyl_Hydrlase_18"/>
</dbReference>
<dbReference type="Gene3D" id="3.10.50.10">
    <property type="match status" value="1"/>
</dbReference>
<dbReference type="InterPro" id="IPR001223">
    <property type="entry name" value="Glyco_hydro18_cat"/>
</dbReference>
<feature type="domain" description="GH18" evidence="9">
    <location>
        <begin position="6"/>
        <end position="393"/>
    </location>
</feature>
<dbReference type="InterPro" id="IPR017853">
    <property type="entry name" value="GH"/>
</dbReference>
<dbReference type="GO" id="GO:0006032">
    <property type="term" value="P:chitin catabolic process"/>
    <property type="evidence" value="ECO:0007669"/>
    <property type="project" value="UniProtKB-KW"/>
</dbReference>
<dbReference type="OrthoDB" id="73875at2759"/>
<sequence length="409" mass="43315">MENVVTVAAGWYAAWMKGTYPPSSIAWSKYNMITFAFALTTADPSVLDLVGEEETLKAFASEAKKNNVTSLISVGGWTGSQHFSDAVATEEGRSTFQKAILDLVSEYDLDGVDFDWEYPNSPEGSDYGCNTNSPQDAENFLTFLKGLRADPAGANLVLTAAASLKPFRGPDGNPLTDVSGFAEALDFLAIMNYDVFGSWAANTGPNAPLKDSCAPAADQVGSAESAVAAWTGAGFPAIQLLLGVAAYGRSFRVAPSAAKTSSGSLNAYAAFDKTNIPLGEGETSSTPVANKCGILEGPGGVWTFKGMIENGFLGPDGNPAEGIDYTFDECSQTPFVYQQSNQTLISFDDAKSFNAKGAFINDKDLRGFAVWHVVGDSSDNILLDAIHDGIGTEVECTPEPEEESTETDY</sequence>
<comment type="catalytic activity">
    <reaction evidence="1">
        <text>Random endo-hydrolysis of N-acetyl-beta-D-glucosaminide (1-&gt;4)-beta-linkages in chitin and chitodextrins.</text>
        <dbReference type="EC" id="3.2.1.14"/>
    </reaction>
</comment>
<dbReference type="PROSITE" id="PS51910">
    <property type="entry name" value="GH18_2"/>
    <property type="match status" value="1"/>
</dbReference>
<dbReference type="PANTHER" id="PTHR11177:SF392">
    <property type="entry name" value="HAP41P"/>
    <property type="match status" value="1"/>
</dbReference>
<dbReference type="SMART" id="SM00636">
    <property type="entry name" value="Glyco_18"/>
    <property type="match status" value="1"/>
</dbReference>
<evidence type="ECO:0000256" key="4">
    <source>
        <dbReference type="ARBA" id="ARBA00023277"/>
    </source>
</evidence>
<keyword evidence="5 7" id="KW-0326">Glycosidase</keyword>
<dbReference type="PROSITE" id="PS01095">
    <property type="entry name" value="GH18_1"/>
    <property type="match status" value="1"/>
</dbReference>
<dbReference type="GO" id="GO:0008061">
    <property type="term" value="F:chitin binding"/>
    <property type="evidence" value="ECO:0007669"/>
    <property type="project" value="InterPro"/>
</dbReference>
<evidence type="ECO:0000256" key="5">
    <source>
        <dbReference type="ARBA" id="ARBA00023295"/>
    </source>
</evidence>
<evidence type="ECO:0000259" key="9">
    <source>
        <dbReference type="PROSITE" id="PS51910"/>
    </source>
</evidence>
<organism evidence="10 11">
    <name type="scientific">Coprinellus micaceus</name>
    <name type="common">Glistening ink-cap mushroom</name>
    <name type="synonym">Coprinus micaceus</name>
    <dbReference type="NCBI Taxonomy" id="71717"/>
    <lineage>
        <taxon>Eukaryota</taxon>
        <taxon>Fungi</taxon>
        <taxon>Dikarya</taxon>
        <taxon>Basidiomycota</taxon>
        <taxon>Agaricomycotina</taxon>
        <taxon>Agaricomycetes</taxon>
        <taxon>Agaricomycetidae</taxon>
        <taxon>Agaricales</taxon>
        <taxon>Agaricineae</taxon>
        <taxon>Psathyrellaceae</taxon>
        <taxon>Coprinellus</taxon>
    </lineage>
</organism>
<name>A0A4Y7TC69_COPMI</name>
<evidence type="ECO:0000313" key="11">
    <source>
        <dbReference type="Proteomes" id="UP000298030"/>
    </source>
</evidence>
<gene>
    <name evidence="10" type="ORF">FA13DRAFT_1628794</name>
</gene>
<dbReference type="InterPro" id="IPR029070">
    <property type="entry name" value="Chitinase_insertion_sf"/>
</dbReference>
<keyword evidence="6" id="KW-0624">Polysaccharide degradation</keyword>
<evidence type="ECO:0000256" key="2">
    <source>
        <dbReference type="ARBA" id="ARBA00022801"/>
    </source>
</evidence>
<dbReference type="GO" id="GO:0005576">
    <property type="term" value="C:extracellular region"/>
    <property type="evidence" value="ECO:0007669"/>
    <property type="project" value="TreeGrafter"/>
</dbReference>
<evidence type="ECO:0000256" key="8">
    <source>
        <dbReference type="RuleBase" id="RU004453"/>
    </source>
</evidence>
<dbReference type="Proteomes" id="UP000298030">
    <property type="component" value="Unassembled WGS sequence"/>
</dbReference>
<evidence type="ECO:0000256" key="7">
    <source>
        <dbReference type="RuleBase" id="RU000489"/>
    </source>
</evidence>
<dbReference type="STRING" id="71717.A0A4Y7TC69"/>
<dbReference type="InterPro" id="IPR001579">
    <property type="entry name" value="Glyco_hydro_18_chit_AS"/>
</dbReference>